<accession>A0ABV8CLJ1</accession>
<evidence type="ECO:0000256" key="8">
    <source>
        <dbReference type="SAM" id="Phobius"/>
    </source>
</evidence>
<keyword evidence="5 8" id="KW-0812">Transmembrane</keyword>
<evidence type="ECO:0000256" key="7">
    <source>
        <dbReference type="ARBA" id="ARBA00023136"/>
    </source>
</evidence>
<evidence type="ECO:0000313" key="9">
    <source>
        <dbReference type="EMBL" id="MFC3913036.1"/>
    </source>
</evidence>
<evidence type="ECO:0000256" key="3">
    <source>
        <dbReference type="ARBA" id="ARBA00022475"/>
    </source>
</evidence>
<organism evidence="9 10">
    <name type="scientific">Pseudaeromonas sharmana</name>
    <dbReference type="NCBI Taxonomy" id="328412"/>
    <lineage>
        <taxon>Bacteria</taxon>
        <taxon>Pseudomonadati</taxon>
        <taxon>Pseudomonadota</taxon>
        <taxon>Gammaproteobacteria</taxon>
        <taxon>Aeromonadales</taxon>
        <taxon>Aeromonadaceae</taxon>
        <taxon>Pseudaeromonas</taxon>
    </lineage>
</organism>
<dbReference type="Pfam" id="PF04403">
    <property type="entry name" value="PqiA"/>
    <property type="match status" value="2"/>
</dbReference>
<name>A0ABV8CLJ1_9GAMM</name>
<protein>
    <submittedName>
        <fullName evidence="9">PqiA/YebS family transporter subunit</fullName>
    </submittedName>
</protein>
<keyword evidence="4" id="KW-0997">Cell inner membrane</keyword>
<proteinExistence type="inferred from homology"/>
<dbReference type="PANTHER" id="PTHR30462">
    <property type="entry name" value="INTERMEMBRANE TRANSPORT PROTEIN PQIB-RELATED"/>
    <property type="match status" value="1"/>
</dbReference>
<evidence type="ECO:0000256" key="5">
    <source>
        <dbReference type="ARBA" id="ARBA00022692"/>
    </source>
</evidence>
<feature type="transmembrane region" description="Helical" evidence="8">
    <location>
        <begin position="359"/>
        <end position="379"/>
    </location>
</feature>
<evidence type="ECO:0000313" key="10">
    <source>
        <dbReference type="Proteomes" id="UP001595692"/>
    </source>
</evidence>
<feature type="transmembrane region" description="Helical" evidence="8">
    <location>
        <begin position="107"/>
        <end position="129"/>
    </location>
</feature>
<evidence type="ECO:0000256" key="1">
    <source>
        <dbReference type="ARBA" id="ARBA00004429"/>
    </source>
</evidence>
<dbReference type="InterPro" id="IPR007498">
    <property type="entry name" value="PqiA-like"/>
</dbReference>
<feature type="transmembrane region" description="Helical" evidence="8">
    <location>
        <begin position="260"/>
        <end position="278"/>
    </location>
</feature>
<feature type="transmembrane region" description="Helical" evidence="8">
    <location>
        <begin position="58"/>
        <end position="79"/>
    </location>
</feature>
<dbReference type="InterPro" id="IPR005219">
    <property type="entry name" value="PqiA-like_proteobact"/>
</dbReference>
<feature type="transmembrane region" description="Helical" evidence="8">
    <location>
        <begin position="176"/>
        <end position="193"/>
    </location>
</feature>
<keyword evidence="7 8" id="KW-0472">Membrane</keyword>
<dbReference type="PANTHER" id="PTHR30462:SF3">
    <property type="entry name" value="INTERMEMBRANE TRANSPORT PROTEIN PQIA"/>
    <property type="match status" value="1"/>
</dbReference>
<dbReference type="Proteomes" id="UP001595692">
    <property type="component" value="Unassembled WGS sequence"/>
</dbReference>
<keyword evidence="3" id="KW-1003">Cell membrane</keyword>
<comment type="subcellular location">
    <subcellularLocation>
        <location evidence="1">Cell inner membrane</location>
        <topology evidence="1">Multi-pass membrane protein</topology>
    </subcellularLocation>
</comment>
<dbReference type="InterPro" id="IPR051800">
    <property type="entry name" value="PqiA-PqiB_transport"/>
</dbReference>
<gene>
    <name evidence="9" type="ORF">ACFOSS_06090</name>
</gene>
<sequence>MPVPSHAYTEHIASHEVICHECDLLVQVPRLEEGEQALCPRCGNSLMLLPKAPLQRPLVYALTSLIMLLCANVLPFLAINAKGMANSMNLYQAASVLFSEDYRLLSIAIYLCMQLLPACCLLLVSYLYYGFLRGRVVPGATTVTRWLFRLLPWTMAEVFMVAVLVSLIKIASLADIFIGAGFWCFCLFSVMYIKSMVHLDRAWIWSRIAGPMPSVGLLLQGKEGLSQGVTLCHGCHGIIDIQSERCPRCQHKVHPRTPHSIEYCFALLITACILYLPANLLPIMVTESLGQTHYSTILGGVVLLWNMGSYPIALVIFIASVLVPITKILALFWLCYTVYRQDGHHRRGRTRLYRLTEFIGRWSMVDVFVVAVLAALIRMGKLMSIYPGTAAVAFAGVVVVTMIAAMLFDPRLIWDAAQPHKDTRRDL</sequence>
<dbReference type="NCBIfam" id="TIGR00155">
    <property type="entry name" value="pqiA_fam"/>
    <property type="match status" value="1"/>
</dbReference>
<reference evidence="10" key="1">
    <citation type="journal article" date="2019" name="Int. J. Syst. Evol. Microbiol.">
        <title>The Global Catalogue of Microorganisms (GCM) 10K type strain sequencing project: providing services to taxonomists for standard genome sequencing and annotation.</title>
        <authorList>
            <consortium name="The Broad Institute Genomics Platform"/>
            <consortium name="The Broad Institute Genome Sequencing Center for Infectious Disease"/>
            <person name="Wu L."/>
            <person name="Ma J."/>
        </authorList>
    </citation>
    <scope>NUCLEOTIDE SEQUENCE [LARGE SCALE GENOMIC DNA]</scope>
    <source>
        <strain evidence="10">CCUG 54939</strain>
    </source>
</reference>
<comment type="similarity">
    <text evidence="2">Belongs to the PqiA family.</text>
</comment>
<keyword evidence="6 8" id="KW-1133">Transmembrane helix</keyword>
<evidence type="ECO:0000256" key="2">
    <source>
        <dbReference type="ARBA" id="ARBA00007555"/>
    </source>
</evidence>
<feature type="transmembrane region" description="Helical" evidence="8">
    <location>
        <begin position="385"/>
        <end position="408"/>
    </location>
</feature>
<feature type="transmembrane region" description="Helical" evidence="8">
    <location>
        <begin position="312"/>
        <end position="339"/>
    </location>
</feature>
<evidence type="ECO:0000256" key="6">
    <source>
        <dbReference type="ARBA" id="ARBA00022989"/>
    </source>
</evidence>
<keyword evidence="10" id="KW-1185">Reference proteome</keyword>
<dbReference type="RefSeq" id="WP_377151268.1">
    <property type="nucleotide sequence ID" value="NZ_JBHSAF010000005.1"/>
</dbReference>
<feature type="transmembrane region" description="Helical" evidence="8">
    <location>
        <begin position="150"/>
        <end position="170"/>
    </location>
</feature>
<evidence type="ECO:0000256" key="4">
    <source>
        <dbReference type="ARBA" id="ARBA00022519"/>
    </source>
</evidence>
<dbReference type="EMBL" id="JBHSAF010000005">
    <property type="protein sequence ID" value="MFC3913036.1"/>
    <property type="molecule type" value="Genomic_DNA"/>
</dbReference>
<comment type="caution">
    <text evidence="9">The sequence shown here is derived from an EMBL/GenBank/DDBJ whole genome shotgun (WGS) entry which is preliminary data.</text>
</comment>